<feature type="domain" description="Insertion element IS402-like" evidence="1">
    <location>
        <begin position="6"/>
        <end position="79"/>
    </location>
</feature>
<reference evidence="2 3" key="1">
    <citation type="submission" date="2006-02" db="EMBL/GenBank/DDBJ databases">
        <authorList>
            <person name="Waterbury J."/>
            <person name="Ferriera S."/>
            <person name="Johnson J."/>
            <person name="Kravitz S."/>
            <person name="Halpern A."/>
            <person name="Remington K."/>
            <person name="Beeson K."/>
            <person name="Tran B."/>
            <person name="Rogers Y.-H."/>
            <person name="Friedman R."/>
            <person name="Venter J.C."/>
        </authorList>
    </citation>
    <scope>NUCLEOTIDE SEQUENCE [LARGE SCALE GENOMIC DNA]</scope>
    <source>
        <strain evidence="2 3">Nb-231</strain>
    </source>
</reference>
<dbReference type="PANTHER" id="PTHR46637:SF1">
    <property type="entry name" value="BLL5188 PROTEIN"/>
    <property type="match status" value="1"/>
</dbReference>
<evidence type="ECO:0000313" key="2">
    <source>
        <dbReference type="EMBL" id="EAR21493.1"/>
    </source>
</evidence>
<evidence type="ECO:0000259" key="1">
    <source>
        <dbReference type="Pfam" id="PF13340"/>
    </source>
</evidence>
<dbReference type="InterPro" id="IPR052909">
    <property type="entry name" value="Transposase_6_like"/>
</dbReference>
<dbReference type="PANTHER" id="PTHR46637">
    <property type="entry name" value="TIS1421-TRANSPOSASE PROTEIN A"/>
    <property type="match status" value="1"/>
</dbReference>
<dbReference type="Proteomes" id="UP000003374">
    <property type="component" value="Unassembled WGS sequence"/>
</dbReference>
<proteinExistence type="predicted"/>
<dbReference type="HOGENOM" id="CLU_055261_2_1_6"/>
<gene>
    <name evidence="2" type="ORF">NB231_01244</name>
</gene>
<accession>A4BS14</accession>
<organism evidence="2 3">
    <name type="scientific">Nitrococcus mobilis Nb-231</name>
    <dbReference type="NCBI Taxonomy" id="314278"/>
    <lineage>
        <taxon>Bacteria</taxon>
        <taxon>Pseudomonadati</taxon>
        <taxon>Pseudomonadota</taxon>
        <taxon>Gammaproteobacteria</taxon>
        <taxon>Chromatiales</taxon>
        <taxon>Ectothiorhodospiraceae</taxon>
        <taxon>Nitrococcus</taxon>
    </lineage>
</organism>
<name>A4BS14_9GAMM</name>
<dbReference type="InterPro" id="IPR025161">
    <property type="entry name" value="IS402-like_dom"/>
</dbReference>
<protein>
    <submittedName>
        <fullName evidence="2">IS298, transposase OrfA</fullName>
    </submittedName>
</protein>
<sequence length="113" mass="13277">MARKCLRDDQWRRIEHWLPGKQGDPGRSAVDNRLFVEAVLWIARTGAPWRDLPPEFGPWNSVYKRFSRWETKGVWHRVFEELAQDADFEELYLDSTVVRAQQHAAGVVKKRSA</sequence>
<comment type="caution">
    <text evidence="2">The sequence shown here is derived from an EMBL/GenBank/DDBJ whole genome shotgun (WGS) entry which is preliminary data.</text>
</comment>
<dbReference type="Pfam" id="PF13340">
    <property type="entry name" value="DUF4096"/>
    <property type="match status" value="1"/>
</dbReference>
<keyword evidence="3" id="KW-1185">Reference proteome</keyword>
<dbReference type="NCBIfam" id="NF033580">
    <property type="entry name" value="transpos_IS5_3"/>
    <property type="match status" value="1"/>
</dbReference>
<dbReference type="STRING" id="314278.NB231_01244"/>
<dbReference type="AlphaFoldDB" id="A4BS14"/>
<evidence type="ECO:0000313" key="3">
    <source>
        <dbReference type="Proteomes" id="UP000003374"/>
    </source>
</evidence>
<dbReference type="eggNOG" id="COG3293">
    <property type="taxonomic scope" value="Bacteria"/>
</dbReference>
<dbReference type="EMBL" id="AAOF01000008">
    <property type="protein sequence ID" value="EAR21493.1"/>
    <property type="molecule type" value="Genomic_DNA"/>
</dbReference>